<dbReference type="STRING" id="1209931.A0A135V9M5"/>
<dbReference type="OrthoDB" id="4840098at2759"/>
<protein>
    <recommendedName>
        <fullName evidence="3">F-box domain-containing protein</fullName>
    </recommendedName>
</protein>
<dbReference type="AlphaFoldDB" id="A0A135V9M5"/>
<organism evidence="1 2">
    <name type="scientific">Colletotrichum salicis</name>
    <dbReference type="NCBI Taxonomy" id="1209931"/>
    <lineage>
        <taxon>Eukaryota</taxon>
        <taxon>Fungi</taxon>
        <taxon>Dikarya</taxon>
        <taxon>Ascomycota</taxon>
        <taxon>Pezizomycotina</taxon>
        <taxon>Sordariomycetes</taxon>
        <taxon>Hypocreomycetidae</taxon>
        <taxon>Glomerellales</taxon>
        <taxon>Glomerellaceae</taxon>
        <taxon>Colletotrichum</taxon>
        <taxon>Colletotrichum acutatum species complex</taxon>
    </lineage>
</organism>
<gene>
    <name evidence="1" type="ORF">CSAL01_08370</name>
</gene>
<proteinExistence type="predicted"/>
<evidence type="ECO:0000313" key="1">
    <source>
        <dbReference type="EMBL" id="KXH69157.1"/>
    </source>
</evidence>
<name>A0A135V9M5_9PEZI</name>
<reference evidence="1 2" key="1">
    <citation type="submission" date="2014-02" db="EMBL/GenBank/DDBJ databases">
        <title>The genome sequence of Colletotrichum salicis CBS 607.94.</title>
        <authorList>
            <person name="Baroncelli R."/>
            <person name="Thon M.R."/>
        </authorList>
    </citation>
    <scope>NUCLEOTIDE SEQUENCE [LARGE SCALE GENOMIC DNA]</scope>
    <source>
        <strain evidence="1 2">CBS 607.94</strain>
    </source>
</reference>
<dbReference type="EMBL" id="JFFI01000158">
    <property type="protein sequence ID" value="KXH69157.1"/>
    <property type="molecule type" value="Genomic_DNA"/>
</dbReference>
<evidence type="ECO:0008006" key="3">
    <source>
        <dbReference type="Google" id="ProtNLM"/>
    </source>
</evidence>
<accession>A0A135V9M5</accession>
<comment type="caution">
    <text evidence="1">The sequence shown here is derived from an EMBL/GenBank/DDBJ whole genome shotgun (WGS) entry which is preliminary data.</text>
</comment>
<dbReference type="Proteomes" id="UP000070121">
    <property type="component" value="Unassembled WGS sequence"/>
</dbReference>
<evidence type="ECO:0000313" key="2">
    <source>
        <dbReference type="Proteomes" id="UP000070121"/>
    </source>
</evidence>
<keyword evidence="2" id="KW-1185">Reference proteome</keyword>
<sequence>MASTGLDVAYLTAAMTNFTNCRTIFIGDWGCSLSRPESPPWGLSRLQNEICFELEPWILRPSGVVFAKRAITALLSSVIGGRLPLEHLQIDFAHFPFTPFRMPSSIPHTALCIPQLLAIQAPGALHSVSKLHLSLSSEYMEDIEPGLGTNGWDSDVADSVHLFPSVSDLAVKVCRGLEDSNSINLWDLSMLHAPNLKTFVLQGFEGEGGDLADVLRRHGASLNDLALDNIKITQSESAWSTVVQVVRDELSGCNIQLTDCAFEGYYLEIPNFSCADSSSDNSFLQATTHGELTDLYDKLVDLES</sequence>